<dbReference type="SMART" id="SM00220">
    <property type="entry name" value="S_TKc"/>
    <property type="match status" value="1"/>
</dbReference>
<evidence type="ECO:0000313" key="10">
    <source>
        <dbReference type="Proteomes" id="UP000078046"/>
    </source>
</evidence>
<organism evidence="9 10">
    <name type="scientific">Intoshia linei</name>
    <dbReference type="NCBI Taxonomy" id="1819745"/>
    <lineage>
        <taxon>Eukaryota</taxon>
        <taxon>Metazoa</taxon>
        <taxon>Spiralia</taxon>
        <taxon>Lophotrochozoa</taxon>
        <taxon>Mesozoa</taxon>
        <taxon>Orthonectida</taxon>
        <taxon>Rhopaluridae</taxon>
        <taxon>Intoshia</taxon>
    </lineage>
</organism>
<protein>
    <submittedName>
        <fullName evidence="9">MAP kinase signal-integrating kinase 1</fullName>
    </submittedName>
</protein>
<keyword evidence="10" id="KW-1185">Reference proteome</keyword>
<evidence type="ECO:0000256" key="3">
    <source>
        <dbReference type="ARBA" id="ARBA00022679"/>
    </source>
</evidence>
<dbReference type="Proteomes" id="UP000078046">
    <property type="component" value="Unassembled WGS sequence"/>
</dbReference>
<dbReference type="EMBL" id="LWCA01001300">
    <property type="protein sequence ID" value="OAF65423.1"/>
    <property type="molecule type" value="Genomic_DNA"/>
</dbReference>
<dbReference type="InterPro" id="IPR017441">
    <property type="entry name" value="Protein_kinase_ATP_BS"/>
</dbReference>
<evidence type="ECO:0000313" key="9">
    <source>
        <dbReference type="EMBL" id="OAF65423.1"/>
    </source>
</evidence>
<evidence type="ECO:0000259" key="8">
    <source>
        <dbReference type="PROSITE" id="PS50011"/>
    </source>
</evidence>
<feature type="binding site" evidence="7">
    <location>
        <position position="75"/>
    </location>
    <ligand>
        <name>ATP</name>
        <dbReference type="ChEBI" id="CHEBI:30616"/>
    </ligand>
</feature>
<dbReference type="PROSITE" id="PS50011">
    <property type="entry name" value="PROTEIN_KINASE_DOM"/>
    <property type="match status" value="1"/>
</dbReference>
<keyword evidence="3" id="KW-0808">Transferase</keyword>
<dbReference type="GO" id="GO:0004674">
    <property type="term" value="F:protein serine/threonine kinase activity"/>
    <property type="evidence" value="ECO:0007669"/>
    <property type="project" value="UniProtKB-KW"/>
</dbReference>
<dbReference type="InterPro" id="IPR011009">
    <property type="entry name" value="Kinase-like_dom_sf"/>
</dbReference>
<dbReference type="FunFam" id="1.10.510.10:FF:000571">
    <property type="entry name" value="Maternal embryonic leucine zipper kinase"/>
    <property type="match status" value="1"/>
</dbReference>
<keyword evidence="2" id="KW-0723">Serine/threonine-protein kinase</keyword>
<evidence type="ECO:0000256" key="6">
    <source>
        <dbReference type="ARBA" id="ARBA00022840"/>
    </source>
</evidence>
<reference evidence="9 10" key="1">
    <citation type="submission" date="2016-04" db="EMBL/GenBank/DDBJ databases">
        <title>The genome of Intoshia linei affirms orthonectids as highly simplified spiralians.</title>
        <authorList>
            <person name="Mikhailov K.V."/>
            <person name="Slusarev G.S."/>
            <person name="Nikitin M.A."/>
            <person name="Logacheva M.D."/>
            <person name="Penin A."/>
            <person name="Aleoshin V."/>
            <person name="Panchin Y.V."/>
        </authorList>
    </citation>
    <scope>NUCLEOTIDE SEQUENCE [LARGE SCALE GENOMIC DNA]</scope>
    <source>
        <strain evidence="9">Intl2013</strain>
        <tissue evidence="9">Whole animal</tissue>
    </source>
</reference>
<dbReference type="SUPFAM" id="SSF56112">
    <property type="entry name" value="Protein kinase-like (PK-like)"/>
    <property type="match status" value="1"/>
</dbReference>
<dbReference type="Pfam" id="PF00069">
    <property type="entry name" value="Pkinase"/>
    <property type="match status" value="1"/>
</dbReference>
<sequence length="552" mass="63079">MTVSTCEGSQNIASKLVCTRDVNCASKDFSTKKYTFSNEKFEDFFTSTGEILGEGSFGFVSTFINKKDGNEYAVKQVKKIDINSRKKIIKEIELYDYCRSHKNILNVYDVIEDDINIYAIYEKLKGGTLLENIRNRDYLSEYDASLVVRDIADALNFIHSIGIAHRDLKPDNIICRYTASLIPICICDFDLASCIKTDDDCMTPKLSTPVGSAEFMAPEIIAILAETAWSYDKKCDLWSLGIIIYVMLCGYTPFYGSCDNIDCDWKIGGFCNDCQTRLFLKIQSGNYDFPSDDWCDISKQAIELIKNLLVRNPNERLTALNVLNHIWVKSNALYNKCLSTPDLLAYNNVKQVEYIAEKVLIANRIVVGQTYIENDRERLRYLNQDSDDENEYSKNGAYDDVEDDYIKNFIKYQNDDEFFNEDEISHFKHVCSSPLDLSNGYDSGVCYEKNSPTSDTNYANLLNYQDPVKPIYKRNTFPFDNSSAMVNTGDTVDTNGKLLKQNSHCLSFFVDESQKVENLPMKIENLTNHEDGSLTDRFRQMSVRTNDSGIEH</sequence>
<keyword evidence="6 7" id="KW-0067">ATP-binding</keyword>
<feature type="domain" description="Protein kinase" evidence="8">
    <location>
        <begin position="46"/>
        <end position="328"/>
    </location>
</feature>
<evidence type="ECO:0000256" key="5">
    <source>
        <dbReference type="ARBA" id="ARBA00022777"/>
    </source>
</evidence>
<dbReference type="PANTHER" id="PTHR24349">
    <property type="entry name" value="SERINE/THREONINE-PROTEIN KINASE"/>
    <property type="match status" value="1"/>
</dbReference>
<accession>A0A177AVL7</accession>
<comment type="caution">
    <text evidence="9">The sequence shown here is derived from an EMBL/GenBank/DDBJ whole genome shotgun (WGS) entry which is preliminary data.</text>
</comment>
<comment type="similarity">
    <text evidence="1">Belongs to the protein kinase superfamily. CAMK Ser/Thr protein kinase family.</text>
</comment>
<dbReference type="OrthoDB" id="5794026at2759"/>
<evidence type="ECO:0000256" key="1">
    <source>
        <dbReference type="ARBA" id="ARBA00006692"/>
    </source>
</evidence>
<proteinExistence type="inferred from homology"/>
<evidence type="ECO:0000256" key="4">
    <source>
        <dbReference type="ARBA" id="ARBA00022741"/>
    </source>
</evidence>
<dbReference type="AlphaFoldDB" id="A0A177AVL7"/>
<dbReference type="InterPro" id="IPR050205">
    <property type="entry name" value="CDPK_Ser/Thr_kinases"/>
</dbReference>
<dbReference type="PROSITE" id="PS00107">
    <property type="entry name" value="PROTEIN_KINASE_ATP"/>
    <property type="match status" value="1"/>
</dbReference>
<dbReference type="Gene3D" id="3.30.200.20">
    <property type="entry name" value="Phosphorylase Kinase, domain 1"/>
    <property type="match status" value="1"/>
</dbReference>
<dbReference type="Gene3D" id="1.10.510.10">
    <property type="entry name" value="Transferase(Phosphotransferase) domain 1"/>
    <property type="match status" value="1"/>
</dbReference>
<gene>
    <name evidence="9" type="ORF">A3Q56_06870</name>
</gene>
<evidence type="ECO:0000256" key="2">
    <source>
        <dbReference type="ARBA" id="ARBA00022527"/>
    </source>
</evidence>
<keyword evidence="4 7" id="KW-0547">Nucleotide-binding</keyword>
<keyword evidence="5 9" id="KW-0418">Kinase</keyword>
<dbReference type="PROSITE" id="PS00108">
    <property type="entry name" value="PROTEIN_KINASE_ST"/>
    <property type="match status" value="1"/>
</dbReference>
<dbReference type="GO" id="GO:0005524">
    <property type="term" value="F:ATP binding"/>
    <property type="evidence" value="ECO:0007669"/>
    <property type="project" value="UniProtKB-UniRule"/>
</dbReference>
<evidence type="ECO:0000256" key="7">
    <source>
        <dbReference type="PROSITE-ProRule" id="PRU10141"/>
    </source>
</evidence>
<dbReference type="InterPro" id="IPR008271">
    <property type="entry name" value="Ser/Thr_kinase_AS"/>
</dbReference>
<name>A0A177AVL7_9BILA</name>
<dbReference type="InterPro" id="IPR000719">
    <property type="entry name" value="Prot_kinase_dom"/>
</dbReference>